<gene>
    <name evidence="2" type="ORF">S01H4_54957</name>
</gene>
<dbReference type="EMBL" id="BART01031672">
    <property type="protein sequence ID" value="GAH16577.1"/>
    <property type="molecule type" value="Genomic_DNA"/>
</dbReference>
<proteinExistence type="predicted"/>
<dbReference type="AlphaFoldDB" id="X1D8N0"/>
<accession>X1D8N0</accession>
<evidence type="ECO:0000256" key="1">
    <source>
        <dbReference type="SAM" id="MobiDB-lite"/>
    </source>
</evidence>
<feature type="non-terminal residue" evidence="2">
    <location>
        <position position="89"/>
    </location>
</feature>
<protein>
    <recommendedName>
        <fullName evidence="3">HEPN domain-containing protein</fullName>
    </recommendedName>
</protein>
<name>X1D8N0_9ZZZZ</name>
<comment type="caution">
    <text evidence="2">The sequence shown here is derived from an EMBL/GenBank/DDBJ whole genome shotgun (WGS) entry which is preliminary data.</text>
</comment>
<reference evidence="2" key="1">
    <citation type="journal article" date="2014" name="Front. Microbiol.">
        <title>High frequency of phylogenetically diverse reductive dehalogenase-homologous genes in deep subseafloor sedimentary metagenomes.</title>
        <authorList>
            <person name="Kawai M."/>
            <person name="Futagami T."/>
            <person name="Toyoda A."/>
            <person name="Takaki Y."/>
            <person name="Nishi S."/>
            <person name="Hori S."/>
            <person name="Arai W."/>
            <person name="Tsubouchi T."/>
            <person name="Morono Y."/>
            <person name="Uchiyama I."/>
            <person name="Ito T."/>
            <person name="Fujiyama A."/>
            <person name="Inagaki F."/>
            <person name="Takami H."/>
        </authorList>
    </citation>
    <scope>NUCLEOTIDE SEQUENCE</scope>
    <source>
        <strain evidence="2">Expedition CK06-06</strain>
    </source>
</reference>
<sequence>MGKKSSGSQIDLSDEDRMPAGRRLLDEGMRCHVEASMNLEGECYPESVAASRLAMEKVGKGILAVCLGKYRRAHKFSLDEMTAAAKAIP</sequence>
<feature type="compositionally biased region" description="Polar residues" evidence="1">
    <location>
        <begin position="1"/>
        <end position="11"/>
    </location>
</feature>
<organism evidence="2">
    <name type="scientific">marine sediment metagenome</name>
    <dbReference type="NCBI Taxonomy" id="412755"/>
    <lineage>
        <taxon>unclassified sequences</taxon>
        <taxon>metagenomes</taxon>
        <taxon>ecological metagenomes</taxon>
    </lineage>
</organism>
<feature type="region of interest" description="Disordered" evidence="1">
    <location>
        <begin position="1"/>
        <end position="21"/>
    </location>
</feature>
<evidence type="ECO:0008006" key="3">
    <source>
        <dbReference type="Google" id="ProtNLM"/>
    </source>
</evidence>
<evidence type="ECO:0000313" key="2">
    <source>
        <dbReference type="EMBL" id="GAH16577.1"/>
    </source>
</evidence>